<dbReference type="PANTHER" id="PTHR30006:SF2">
    <property type="entry name" value="ABC TRANSPORTER SUBSTRATE-BINDING PROTEIN"/>
    <property type="match status" value="1"/>
</dbReference>
<dbReference type="Gene3D" id="3.40.190.10">
    <property type="entry name" value="Periplasmic binding protein-like II"/>
    <property type="match status" value="2"/>
</dbReference>
<proteinExistence type="predicted"/>
<evidence type="ECO:0000313" key="3">
    <source>
        <dbReference type="EMBL" id="SCF48684.1"/>
    </source>
</evidence>
<accession>A0A1C5AUH7</accession>
<dbReference type="Proteomes" id="UP000183585">
    <property type="component" value="Unassembled WGS sequence"/>
</dbReference>
<dbReference type="GO" id="GO:0030975">
    <property type="term" value="F:thiamine binding"/>
    <property type="evidence" value="ECO:0007669"/>
    <property type="project" value="TreeGrafter"/>
</dbReference>
<evidence type="ECO:0000256" key="2">
    <source>
        <dbReference type="SAM" id="SignalP"/>
    </source>
</evidence>
<dbReference type="InterPro" id="IPR006059">
    <property type="entry name" value="SBP"/>
</dbReference>
<dbReference type="GO" id="GO:0015888">
    <property type="term" value="P:thiamine transport"/>
    <property type="evidence" value="ECO:0007669"/>
    <property type="project" value="TreeGrafter"/>
</dbReference>
<organism evidence="3 4">
    <name type="scientific">Micromonospora carbonacea</name>
    <dbReference type="NCBI Taxonomy" id="47853"/>
    <lineage>
        <taxon>Bacteria</taxon>
        <taxon>Bacillati</taxon>
        <taxon>Actinomycetota</taxon>
        <taxon>Actinomycetes</taxon>
        <taxon>Micromonosporales</taxon>
        <taxon>Micromonosporaceae</taxon>
        <taxon>Micromonospora</taxon>
    </lineage>
</organism>
<dbReference type="PANTHER" id="PTHR30006">
    <property type="entry name" value="THIAMINE-BINDING PERIPLASMIC PROTEIN-RELATED"/>
    <property type="match status" value="1"/>
</dbReference>
<dbReference type="GO" id="GO:0030288">
    <property type="term" value="C:outer membrane-bounded periplasmic space"/>
    <property type="evidence" value="ECO:0007669"/>
    <property type="project" value="TreeGrafter"/>
</dbReference>
<dbReference type="SUPFAM" id="SSF53850">
    <property type="entry name" value="Periplasmic binding protein-like II"/>
    <property type="match status" value="1"/>
</dbReference>
<dbReference type="PROSITE" id="PS51257">
    <property type="entry name" value="PROKAR_LIPOPROTEIN"/>
    <property type="match status" value="1"/>
</dbReference>
<dbReference type="GO" id="GO:0030976">
    <property type="term" value="F:thiamine pyrophosphate binding"/>
    <property type="evidence" value="ECO:0007669"/>
    <property type="project" value="TreeGrafter"/>
</dbReference>
<protein>
    <submittedName>
        <fullName evidence="3">Putative spermidine/putrescine transport system substrate-binding protein</fullName>
    </submittedName>
</protein>
<evidence type="ECO:0000256" key="1">
    <source>
        <dbReference type="ARBA" id="ARBA00022729"/>
    </source>
</evidence>
<dbReference type="AlphaFoldDB" id="A0A1C5AUH7"/>
<keyword evidence="1 2" id="KW-0732">Signal</keyword>
<gene>
    <name evidence="3" type="ORF">GA0070563_11986</name>
</gene>
<name>A0A1C5AUH7_9ACTN</name>
<evidence type="ECO:0000313" key="4">
    <source>
        <dbReference type="Proteomes" id="UP000183585"/>
    </source>
</evidence>
<feature type="signal peptide" evidence="2">
    <location>
        <begin position="1"/>
        <end position="19"/>
    </location>
</feature>
<sequence>MRKSLPVALMFGLLSVTLAACTSTSVDDGEGDVLLVEGYGAEYQQLFEETIAKPFTEKTGIRIQYTAGGSASEQYAAIRASKGNPGFDVAVMTSMELYQGGIDKLLAEVTPEQVPNLANLPPKLREHTYRAGAIQEVQQVVLMYDRKAFAQPPTSWNVMWEPRYRSGTLVFNPANVLGVYAMLNAAELDGGGIDDTAPGFSRIAELAKHALATPQASAEAVPFMQKGTATAFPYFDGRAAIYARTTNYDYTVPREGTYALLGALGIPVGAAHKEAAYSFVDYWLSADVQRRWALAYNVGPAITGLDFPAEFAAKHITTPEQLERTRIADAAKVMRNRTAWGQQWAEAVR</sequence>
<dbReference type="RefSeq" id="WP_083302998.1">
    <property type="nucleotide sequence ID" value="NZ_FMCT01000019.1"/>
</dbReference>
<keyword evidence="4" id="KW-1185">Reference proteome</keyword>
<feature type="chain" id="PRO_5038836395" evidence="2">
    <location>
        <begin position="20"/>
        <end position="349"/>
    </location>
</feature>
<dbReference type="Pfam" id="PF13416">
    <property type="entry name" value="SBP_bac_8"/>
    <property type="match status" value="1"/>
</dbReference>
<reference evidence="4" key="1">
    <citation type="submission" date="2016-06" db="EMBL/GenBank/DDBJ databases">
        <authorList>
            <person name="Varghese N."/>
            <person name="Submissions Spin"/>
        </authorList>
    </citation>
    <scope>NUCLEOTIDE SEQUENCE [LARGE SCALE GENOMIC DNA]</scope>
    <source>
        <strain evidence="4">DSM 43168</strain>
    </source>
</reference>
<dbReference type="EMBL" id="FMCT01000019">
    <property type="protein sequence ID" value="SCF48684.1"/>
    <property type="molecule type" value="Genomic_DNA"/>
</dbReference>